<accession>A0A183APT2</accession>
<keyword evidence="2" id="KW-1185">Reference proteome</keyword>
<evidence type="ECO:0000313" key="2">
    <source>
        <dbReference type="Proteomes" id="UP000272942"/>
    </source>
</evidence>
<organism evidence="3">
    <name type="scientific">Echinostoma caproni</name>
    <dbReference type="NCBI Taxonomy" id="27848"/>
    <lineage>
        <taxon>Eukaryota</taxon>
        <taxon>Metazoa</taxon>
        <taxon>Spiralia</taxon>
        <taxon>Lophotrochozoa</taxon>
        <taxon>Platyhelminthes</taxon>
        <taxon>Trematoda</taxon>
        <taxon>Digenea</taxon>
        <taxon>Plagiorchiida</taxon>
        <taxon>Echinostomata</taxon>
        <taxon>Echinostomatoidea</taxon>
        <taxon>Echinostomatidae</taxon>
        <taxon>Echinostoma</taxon>
    </lineage>
</organism>
<proteinExistence type="predicted"/>
<dbReference type="WBParaSite" id="ECPE_0000899501-mRNA-1">
    <property type="protein sequence ID" value="ECPE_0000899501-mRNA-1"/>
    <property type="gene ID" value="ECPE_0000899501"/>
</dbReference>
<sequence length="78" mass="8935">MSTQPVIGKDRAYKPPSSSIAKHLLMKKHLADREKAFRVIFTNDNTRMLKIAEAIAIIRWKPILCQQKDLFLTLALPC</sequence>
<dbReference type="AlphaFoldDB" id="A0A183APT2"/>
<evidence type="ECO:0000313" key="3">
    <source>
        <dbReference type="WBParaSite" id="ECPE_0000899501-mRNA-1"/>
    </source>
</evidence>
<gene>
    <name evidence="1" type="ORF">ECPE_LOCUS8967</name>
</gene>
<reference evidence="3" key="1">
    <citation type="submission" date="2016-06" db="UniProtKB">
        <authorList>
            <consortium name="WormBaseParasite"/>
        </authorList>
    </citation>
    <scope>IDENTIFICATION</scope>
</reference>
<evidence type="ECO:0000313" key="1">
    <source>
        <dbReference type="EMBL" id="VDP84501.1"/>
    </source>
</evidence>
<dbReference type="EMBL" id="UZAN01046712">
    <property type="protein sequence ID" value="VDP84501.1"/>
    <property type="molecule type" value="Genomic_DNA"/>
</dbReference>
<reference evidence="1 2" key="2">
    <citation type="submission" date="2018-11" db="EMBL/GenBank/DDBJ databases">
        <authorList>
            <consortium name="Pathogen Informatics"/>
        </authorList>
    </citation>
    <scope>NUCLEOTIDE SEQUENCE [LARGE SCALE GENOMIC DNA]</scope>
    <source>
        <strain evidence="1 2">Egypt</strain>
    </source>
</reference>
<protein>
    <submittedName>
        <fullName evidence="3">Transposase</fullName>
    </submittedName>
</protein>
<dbReference type="OrthoDB" id="6253247at2759"/>
<name>A0A183APT2_9TREM</name>
<dbReference type="Proteomes" id="UP000272942">
    <property type="component" value="Unassembled WGS sequence"/>
</dbReference>